<dbReference type="GO" id="GO:0046872">
    <property type="term" value="F:metal ion binding"/>
    <property type="evidence" value="ECO:0007669"/>
    <property type="project" value="InterPro"/>
</dbReference>
<comment type="caution">
    <text evidence="5">The sequence shown here is derived from an EMBL/GenBank/DDBJ whole genome shotgun (WGS) entry which is preliminary data.</text>
</comment>
<dbReference type="AlphaFoldDB" id="A0A0W8G810"/>
<feature type="compositionally biased region" description="Basic and acidic residues" evidence="4">
    <location>
        <begin position="117"/>
        <end position="145"/>
    </location>
</feature>
<keyword evidence="3" id="KW-0732">Signal</keyword>
<dbReference type="PANTHER" id="PTHR42953">
    <property type="entry name" value="HIGH-AFFINITY ZINC UPTAKE SYSTEM PROTEIN ZNUA-RELATED"/>
    <property type="match status" value="1"/>
</dbReference>
<evidence type="ECO:0000256" key="2">
    <source>
        <dbReference type="ARBA" id="ARBA00022448"/>
    </source>
</evidence>
<sequence length="348" mass="37084">MKRMLFALASIAVLVVFALPALAEPLPVTVSIAPQAYFARRIGGDRIAVTVMVPAGADAHTFEPKPSQMAALQKARLYFAVGIDFERAWLPRFADVNKDMTIVETDKEIVKIAMAPHSHDHDQDADTPRAGHDHDAAKAGTDQEHAQGAAKAGAGHGQGAAKPDAPVAAPAGHDHGHDCAEHHHEGLDPHVWLSPAQVKIQATAMRDALIATDPAGADAYRAGYEAFAADVSALDKKLRAAFAAVPEGQRKFMVFHPAWGYFARQYGLTQVPVEREGKEPGPAQLAAIIDEAKKDGVRVVFVQPQFSDRNAEVVAKAIGGSVVGVDPLAEDWLANMEKVAAAFQAAMK</sequence>
<dbReference type="PANTHER" id="PTHR42953:SF3">
    <property type="entry name" value="HIGH-AFFINITY ZINC UPTAKE SYSTEM PROTEIN ZNUA"/>
    <property type="match status" value="1"/>
</dbReference>
<name>A0A0W8G810_9ZZZZ</name>
<reference evidence="5" key="1">
    <citation type="journal article" date="2015" name="Proc. Natl. Acad. Sci. U.S.A.">
        <title>Networks of energetic and metabolic interactions define dynamics in microbial communities.</title>
        <authorList>
            <person name="Embree M."/>
            <person name="Liu J.K."/>
            <person name="Al-Bassam M.M."/>
            <person name="Zengler K."/>
        </authorList>
    </citation>
    <scope>NUCLEOTIDE SEQUENCE</scope>
</reference>
<dbReference type="InterPro" id="IPR006127">
    <property type="entry name" value="ZnuA-like"/>
</dbReference>
<dbReference type="EMBL" id="LNQE01000103">
    <property type="protein sequence ID" value="KUG29300.1"/>
    <property type="molecule type" value="Genomic_DNA"/>
</dbReference>
<feature type="region of interest" description="Disordered" evidence="4">
    <location>
        <begin position="117"/>
        <end position="183"/>
    </location>
</feature>
<dbReference type="Gene3D" id="3.40.50.1980">
    <property type="entry name" value="Nitrogenase molybdenum iron protein domain"/>
    <property type="match status" value="3"/>
</dbReference>
<dbReference type="Pfam" id="PF01297">
    <property type="entry name" value="ZnuA"/>
    <property type="match status" value="1"/>
</dbReference>
<organism evidence="5">
    <name type="scientific">hydrocarbon metagenome</name>
    <dbReference type="NCBI Taxonomy" id="938273"/>
    <lineage>
        <taxon>unclassified sequences</taxon>
        <taxon>metagenomes</taxon>
        <taxon>ecological metagenomes</taxon>
    </lineage>
</organism>
<dbReference type="SUPFAM" id="SSF53807">
    <property type="entry name" value="Helical backbone' metal receptor"/>
    <property type="match status" value="1"/>
</dbReference>
<evidence type="ECO:0000313" key="5">
    <source>
        <dbReference type="EMBL" id="KUG29300.1"/>
    </source>
</evidence>
<accession>A0A0W8G810</accession>
<evidence type="ECO:0000256" key="3">
    <source>
        <dbReference type="ARBA" id="ARBA00022729"/>
    </source>
</evidence>
<gene>
    <name evidence="5" type="ORF">ASZ90_000804</name>
</gene>
<evidence type="ECO:0000256" key="4">
    <source>
        <dbReference type="SAM" id="MobiDB-lite"/>
    </source>
</evidence>
<evidence type="ECO:0000256" key="1">
    <source>
        <dbReference type="ARBA" id="ARBA00011028"/>
    </source>
</evidence>
<comment type="similarity">
    <text evidence="1">Belongs to the bacterial solute-binding protein 9 family.</text>
</comment>
<proteinExistence type="inferred from homology"/>
<dbReference type="InterPro" id="IPR050492">
    <property type="entry name" value="Bact_metal-bind_prot9"/>
</dbReference>
<dbReference type="GO" id="GO:0030001">
    <property type="term" value="P:metal ion transport"/>
    <property type="evidence" value="ECO:0007669"/>
    <property type="project" value="InterPro"/>
</dbReference>
<keyword evidence="2" id="KW-0813">Transport</keyword>
<feature type="compositionally biased region" description="Basic and acidic residues" evidence="4">
    <location>
        <begin position="172"/>
        <end position="183"/>
    </location>
</feature>
<feature type="compositionally biased region" description="Low complexity" evidence="4">
    <location>
        <begin position="146"/>
        <end position="171"/>
    </location>
</feature>
<protein>
    <submittedName>
        <fullName evidence="5">Zinc abc transporter, periplasmic-binding protein znua</fullName>
    </submittedName>
</protein>